<reference evidence="7" key="2">
    <citation type="submission" date="2025-08" db="UniProtKB">
        <authorList>
            <consortium name="RefSeq"/>
        </authorList>
    </citation>
    <scope>IDENTIFICATION</scope>
    <source>
        <tissue evidence="7">Leaf</tissue>
    </source>
</reference>
<evidence type="ECO:0000256" key="2">
    <source>
        <dbReference type="ARBA" id="ARBA00022723"/>
    </source>
</evidence>
<accession>A0ABM1QFI6</accession>
<dbReference type="GeneID" id="109126440"/>
<keyword evidence="3" id="KW-0863">Zinc-finger</keyword>
<dbReference type="PANTHER" id="PTHR46481:SF10">
    <property type="entry name" value="ZINC FINGER BED DOMAIN-CONTAINING PROTEIN 39"/>
    <property type="match status" value="1"/>
</dbReference>
<comment type="subcellular location">
    <subcellularLocation>
        <location evidence="1">Nucleus</location>
    </subcellularLocation>
</comment>
<reference evidence="6" key="1">
    <citation type="journal article" date="2014" name="Nat. Commun.">
        <title>The emerging biofuel crop Camelina sativa retains a highly undifferentiated hexaploid genome structure.</title>
        <authorList>
            <person name="Kagale S."/>
            <person name="Koh C."/>
            <person name="Nixon J."/>
            <person name="Bollina V."/>
            <person name="Clarke W.E."/>
            <person name="Tuteja R."/>
            <person name="Spillane C."/>
            <person name="Robinson S.J."/>
            <person name="Links M.G."/>
            <person name="Clarke C."/>
            <person name="Higgins E.E."/>
            <person name="Huebert T."/>
            <person name="Sharpe A.G."/>
            <person name="Parkin I.A."/>
        </authorList>
    </citation>
    <scope>NUCLEOTIDE SEQUENCE [LARGE SCALE GENOMIC DNA]</scope>
    <source>
        <strain evidence="6">cv. DH55</strain>
    </source>
</reference>
<evidence type="ECO:0000313" key="6">
    <source>
        <dbReference type="Proteomes" id="UP000694864"/>
    </source>
</evidence>
<organism evidence="6 7">
    <name type="scientific">Camelina sativa</name>
    <name type="common">False flax</name>
    <name type="synonym">Myagrum sativum</name>
    <dbReference type="NCBI Taxonomy" id="90675"/>
    <lineage>
        <taxon>Eukaryota</taxon>
        <taxon>Viridiplantae</taxon>
        <taxon>Streptophyta</taxon>
        <taxon>Embryophyta</taxon>
        <taxon>Tracheophyta</taxon>
        <taxon>Spermatophyta</taxon>
        <taxon>Magnoliopsida</taxon>
        <taxon>eudicotyledons</taxon>
        <taxon>Gunneridae</taxon>
        <taxon>Pentapetalae</taxon>
        <taxon>rosids</taxon>
        <taxon>malvids</taxon>
        <taxon>Brassicales</taxon>
        <taxon>Brassicaceae</taxon>
        <taxon>Camelineae</taxon>
        <taxon>Camelina</taxon>
    </lineage>
</organism>
<gene>
    <name evidence="7" type="primary">LOC109126440</name>
</gene>
<dbReference type="PANTHER" id="PTHR46481">
    <property type="entry name" value="ZINC FINGER BED DOMAIN-CONTAINING PROTEIN 4"/>
    <property type="match status" value="1"/>
</dbReference>
<dbReference type="Proteomes" id="UP000694864">
    <property type="component" value="Chromosome 9"/>
</dbReference>
<protein>
    <submittedName>
        <fullName evidence="7">Zinc finger BED domain-containing protein RICESLEEPER 2-like</fullName>
    </submittedName>
</protein>
<evidence type="ECO:0000313" key="7">
    <source>
        <dbReference type="RefSeq" id="XP_019085524.1"/>
    </source>
</evidence>
<evidence type="ECO:0000256" key="1">
    <source>
        <dbReference type="ARBA" id="ARBA00004123"/>
    </source>
</evidence>
<sequence length="119" mass="13432">MKLTELLKDWEIEKKVFTLTVDNASANDTMQDGLDVLSGTLGNIRDSIKYVKGSQSRIDLFQNCMETVGIQVEAGLVLDISTCWNSTFLMLSRPIQLKDVLRNLAEVDKNYKNFPSDVE</sequence>
<keyword evidence="4" id="KW-0862">Zinc</keyword>
<evidence type="ECO:0000256" key="4">
    <source>
        <dbReference type="ARBA" id="ARBA00022833"/>
    </source>
</evidence>
<dbReference type="InterPro" id="IPR052035">
    <property type="entry name" value="ZnF_BED_domain_contain"/>
</dbReference>
<name>A0ABM1QFI6_CAMSA</name>
<evidence type="ECO:0000256" key="5">
    <source>
        <dbReference type="ARBA" id="ARBA00023242"/>
    </source>
</evidence>
<keyword evidence="2" id="KW-0479">Metal-binding</keyword>
<evidence type="ECO:0000256" key="3">
    <source>
        <dbReference type="ARBA" id="ARBA00022771"/>
    </source>
</evidence>
<dbReference type="RefSeq" id="XP_019085524.1">
    <property type="nucleotide sequence ID" value="XM_019229979.1"/>
</dbReference>
<keyword evidence="5" id="KW-0539">Nucleus</keyword>
<dbReference type="SUPFAM" id="SSF53098">
    <property type="entry name" value="Ribonuclease H-like"/>
    <property type="match status" value="1"/>
</dbReference>
<dbReference type="InterPro" id="IPR012337">
    <property type="entry name" value="RNaseH-like_sf"/>
</dbReference>
<proteinExistence type="predicted"/>
<keyword evidence="6" id="KW-1185">Reference proteome</keyword>